<reference evidence="2 3" key="1">
    <citation type="journal article" date="2019" name="Sci. Rep.">
        <title>Orb-weaving spider Araneus ventricosus genome elucidates the spidroin gene catalogue.</title>
        <authorList>
            <person name="Kono N."/>
            <person name="Nakamura H."/>
            <person name="Ohtoshi R."/>
            <person name="Moran D.A.P."/>
            <person name="Shinohara A."/>
            <person name="Yoshida Y."/>
            <person name="Fujiwara M."/>
            <person name="Mori M."/>
            <person name="Tomita M."/>
            <person name="Arakawa K."/>
        </authorList>
    </citation>
    <scope>NUCLEOTIDE SEQUENCE [LARGE SCALE GENOMIC DNA]</scope>
</reference>
<dbReference type="EMBL" id="BGPR01054999">
    <property type="protein sequence ID" value="GBO31662.1"/>
    <property type="molecule type" value="Genomic_DNA"/>
</dbReference>
<comment type="caution">
    <text evidence="2">The sequence shown here is derived from an EMBL/GenBank/DDBJ whole genome shotgun (WGS) entry which is preliminary data.</text>
</comment>
<accession>A0A4Y2W6W6</accession>
<evidence type="ECO:0000313" key="2">
    <source>
        <dbReference type="EMBL" id="GBO31717.1"/>
    </source>
</evidence>
<organism evidence="2 3">
    <name type="scientific">Araneus ventricosus</name>
    <name type="common">Orbweaver spider</name>
    <name type="synonym">Epeira ventricosa</name>
    <dbReference type="NCBI Taxonomy" id="182803"/>
    <lineage>
        <taxon>Eukaryota</taxon>
        <taxon>Metazoa</taxon>
        <taxon>Ecdysozoa</taxon>
        <taxon>Arthropoda</taxon>
        <taxon>Chelicerata</taxon>
        <taxon>Arachnida</taxon>
        <taxon>Araneae</taxon>
        <taxon>Araneomorphae</taxon>
        <taxon>Entelegynae</taxon>
        <taxon>Araneoidea</taxon>
        <taxon>Araneidae</taxon>
        <taxon>Araneus</taxon>
    </lineage>
</organism>
<name>A0A4Y2W6W6_ARAVE</name>
<keyword evidence="3" id="KW-1185">Reference proteome</keyword>
<protein>
    <submittedName>
        <fullName evidence="2">Uncharacterized protein</fullName>
    </submittedName>
</protein>
<evidence type="ECO:0000313" key="3">
    <source>
        <dbReference type="Proteomes" id="UP000499080"/>
    </source>
</evidence>
<dbReference type="AlphaFoldDB" id="A0A4Y2W6W6"/>
<gene>
    <name evidence="1" type="ORF">AVEN_255780_1</name>
    <name evidence="2" type="ORF">AVEN_53004_1</name>
</gene>
<proteinExistence type="predicted"/>
<sequence length="88" mass="9956">MQLNSVLWYCSFGKPNDFAAQPPTISSVHYGITSSKDRPVHLHFTEHPRLSFGLLCQGRQRLPSAKFLKSPRQDGVGEKSPKRNLCFL</sequence>
<dbReference type="Proteomes" id="UP000499080">
    <property type="component" value="Unassembled WGS sequence"/>
</dbReference>
<dbReference type="EMBL" id="BGPR01055061">
    <property type="protein sequence ID" value="GBO31717.1"/>
    <property type="molecule type" value="Genomic_DNA"/>
</dbReference>
<feature type="non-terminal residue" evidence="2">
    <location>
        <position position="88"/>
    </location>
</feature>
<evidence type="ECO:0000313" key="1">
    <source>
        <dbReference type="EMBL" id="GBO31662.1"/>
    </source>
</evidence>